<dbReference type="Proteomes" id="UP001064489">
    <property type="component" value="Chromosome 4"/>
</dbReference>
<organism evidence="2 3">
    <name type="scientific">Acer negundo</name>
    <name type="common">Box elder</name>
    <dbReference type="NCBI Taxonomy" id="4023"/>
    <lineage>
        <taxon>Eukaryota</taxon>
        <taxon>Viridiplantae</taxon>
        <taxon>Streptophyta</taxon>
        <taxon>Embryophyta</taxon>
        <taxon>Tracheophyta</taxon>
        <taxon>Spermatophyta</taxon>
        <taxon>Magnoliopsida</taxon>
        <taxon>eudicotyledons</taxon>
        <taxon>Gunneridae</taxon>
        <taxon>Pentapetalae</taxon>
        <taxon>rosids</taxon>
        <taxon>malvids</taxon>
        <taxon>Sapindales</taxon>
        <taxon>Sapindaceae</taxon>
        <taxon>Hippocastanoideae</taxon>
        <taxon>Acereae</taxon>
        <taxon>Acer</taxon>
    </lineage>
</organism>
<dbReference type="EMBL" id="JAJSOW010000101">
    <property type="protein sequence ID" value="KAI9180800.1"/>
    <property type="molecule type" value="Genomic_DNA"/>
</dbReference>
<evidence type="ECO:0000313" key="2">
    <source>
        <dbReference type="EMBL" id="KAI9180800.1"/>
    </source>
</evidence>
<dbReference type="InterPro" id="IPR012337">
    <property type="entry name" value="RNaseH-like_sf"/>
</dbReference>
<accession>A0AAD5NTD0</accession>
<keyword evidence="3" id="KW-1185">Reference proteome</keyword>
<dbReference type="CDD" id="cd06222">
    <property type="entry name" value="RNase_H_like"/>
    <property type="match status" value="1"/>
</dbReference>
<dbReference type="InterPro" id="IPR002156">
    <property type="entry name" value="RNaseH_domain"/>
</dbReference>
<dbReference type="GO" id="GO:0003676">
    <property type="term" value="F:nucleic acid binding"/>
    <property type="evidence" value="ECO:0007669"/>
    <property type="project" value="InterPro"/>
</dbReference>
<dbReference type="Pfam" id="PF13456">
    <property type="entry name" value="RVT_3"/>
    <property type="match status" value="1"/>
</dbReference>
<name>A0AAD5NTD0_ACENE</name>
<dbReference type="InterPro" id="IPR044730">
    <property type="entry name" value="RNase_H-like_dom_plant"/>
</dbReference>
<evidence type="ECO:0000313" key="3">
    <source>
        <dbReference type="Proteomes" id="UP001064489"/>
    </source>
</evidence>
<dbReference type="Gene3D" id="3.30.420.10">
    <property type="entry name" value="Ribonuclease H-like superfamily/Ribonuclease H"/>
    <property type="match status" value="1"/>
</dbReference>
<comment type="caution">
    <text evidence="2">The sequence shown here is derived from an EMBL/GenBank/DDBJ whole genome shotgun (WGS) entry which is preliminary data.</text>
</comment>
<dbReference type="InterPro" id="IPR052929">
    <property type="entry name" value="RNase_H-like_EbsB-rel"/>
</dbReference>
<feature type="domain" description="RNase H type-1" evidence="1">
    <location>
        <begin position="33"/>
        <end position="155"/>
    </location>
</feature>
<dbReference type="SUPFAM" id="SSF53098">
    <property type="entry name" value="Ribonuclease H-like"/>
    <property type="match status" value="1"/>
</dbReference>
<dbReference type="PANTHER" id="PTHR47074">
    <property type="entry name" value="BNAC02G40300D PROTEIN"/>
    <property type="match status" value="1"/>
</dbReference>
<reference evidence="2" key="1">
    <citation type="journal article" date="2022" name="Plant J.">
        <title>Strategies of tolerance reflected in two North American maple genomes.</title>
        <authorList>
            <person name="McEvoy S.L."/>
            <person name="Sezen U.U."/>
            <person name="Trouern-Trend A."/>
            <person name="McMahon S.M."/>
            <person name="Schaberg P.G."/>
            <person name="Yang J."/>
            <person name="Wegrzyn J.L."/>
            <person name="Swenson N.G."/>
        </authorList>
    </citation>
    <scope>NUCLEOTIDE SEQUENCE</scope>
    <source>
        <strain evidence="2">91603</strain>
    </source>
</reference>
<dbReference type="GO" id="GO:0004523">
    <property type="term" value="F:RNA-DNA hybrid ribonuclease activity"/>
    <property type="evidence" value="ECO:0007669"/>
    <property type="project" value="InterPro"/>
</dbReference>
<dbReference type="InterPro" id="IPR036397">
    <property type="entry name" value="RNaseH_sf"/>
</dbReference>
<reference evidence="2" key="2">
    <citation type="submission" date="2023-02" db="EMBL/GenBank/DDBJ databases">
        <authorList>
            <person name="Swenson N.G."/>
            <person name="Wegrzyn J.L."/>
            <person name="Mcevoy S.L."/>
        </authorList>
    </citation>
    <scope>NUCLEOTIDE SEQUENCE</scope>
    <source>
        <strain evidence="2">91603</strain>
        <tissue evidence="2">Leaf</tissue>
    </source>
</reference>
<proteinExistence type="predicted"/>
<evidence type="ECO:0000259" key="1">
    <source>
        <dbReference type="Pfam" id="PF13456"/>
    </source>
</evidence>
<sequence length="178" mass="18715">MLGPILAPPPAAGRPTVPSPVWSPPSHDLYKINCDAAIDSTGYLVGCGAVIRNSNGLVMTASSQQLVATFLPHVAEAYAILCGLQLAIDSGLFPVTVESDAAVVVNWINEGLVPISEVGVFISDIKNLLQQIQFIAVSFVPRLANTVAHCLAKFALSCGEEYPPCISLIVQAEAQTCL</sequence>
<dbReference type="AlphaFoldDB" id="A0AAD5NTD0"/>
<dbReference type="PANTHER" id="PTHR47074:SF11">
    <property type="entry name" value="REVERSE TRANSCRIPTASE-LIKE PROTEIN"/>
    <property type="match status" value="1"/>
</dbReference>
<gene>
    <name evidence="2" type="ORF">LWI28_008283</name>
</gene>
<protein>
    <recommendedName>
        <fullName evidence="1">RNase H type-1 domain-containing protein</fullName>
    </recommendedName>
</protein>